<evidence type="ECO:0000256" key="10">
    <source>
        <dbReference type="PROSITE-ProRule" id="PRU01193"/>
    </source>
</evidence>
<evidence type="ECO:0000256" key="2">
    <source>
        <dbReference type="ARBA" id="ARBA00006337"/>
    </source>
</evidence>
<feature type="domain" description="CBS" evidence="12">
    <location>
        <begin position="284"/>
        <end position="341"/>
    </location>
</feature>
<evidence type="ECO:0000256" key="3">
    <source>
        <dbReference type="ARBA" id="ARBA00022475"/>
    </source>
</evidence>
<evidence type="ECO:0000256" key="1">
    <source>
        <dbReference type="ARBA" id="ARBA00004651"/>
    </source>
</evidence>
<dbReference type="EMBL" id="VFNV01000001">
    <property type="protein sequence ID" value="TQK76721.1"/>
    <property type="molecule type" value="Genomic_DNA"/>
</dbReference>
<evidence type="ECO:0000256" key="6">
    <source>
        <dbReference type="ARBA" id="ARBA00022989"/>
    </source>
</evidence>
<dbReference type="RefSeq" id="WP_142112192.1">
    <property type="nucleotide sequence ID" value="NZ_BAAATB010000002.1"/>
</dbReference>
<keyword evidence="8 10" id="KW-0472">Membrane</keyword>
<dbReference type="CDD" id="cd04590">
    <property type="entry name" value="CBS_pair_CorC_HlyC_assoc"/>
    <property type="match status" value="1"/>
</dbReference>
<evidence type="ECO:0000256" key="8">
    <source>
        <dbReference type="ARBA" id="ARBA00023136"/>
    </source>
</evidence>
<gene>
    <name evidence="14" type="ORF">FB389_1411</name>
</gene>
<dbReference type="InterPro" id="IPR002550">
    <property type="entry name" value="CNNM"/>
</dbReference>
<feature type="domain" description="CNNM transmembrane" evidence="13">
    <location>
        <begin position="1"/>
        <end position="204"/>
    </location>
</feature>
<name>A0A542SQ25_9MICO</name>
<dbReference type="InterPro" id="IPR051676">
    <property type="entry name" value="UPF0053_domain"/>
</dbReference>
<dbReference type="Pfam" id="PF01595">
    <property type="entry name" value="CNNM"/>
    <property type="match status" value="1"/>
</dbReference>
<dbReference type="PROSITE" id="PS51371">
    <property type="entry name" value="CBS"/>
    <property type="match status" value="2"/>
</dbReference>
<dbReference type="SMART" id="SM00116">
    <property type="entry name" value="CBS"/>
    <property type="match status" value="2"/>
</dbReference>
<evidence type="ECO:0000256" key="11">
    <source>
        <dbReference type="SAM" id="Phobius"/>
    </source>
</evidence>
<organism evidence="14 15">
    <name type="scientific">Rarobacter incanus</name>
    <dbReference type="NCBI Taxonomy" id="153494"/>
    <lineage>
        <taxon>Bacteria</taxon>
        <taxon>Bacillati</taxon>
        <taxon>Actinomycetota</taxon>
        <taxon>Actinomycetes</taxon>
        <taxon>Micrococcales</taxon>
        <taxon>Rarobacteraceae</taxon>
        <taxon>Rarobacter</taxon>
    </lineage>
</organism>
<dbReference type="FunFam" id="3.10.580.10:FF:000002">
    <property type="entry name" value="Magnesium/cobalt efflux protein CorC"/>
    <property type="match status" value="1"/>
</dbReference>
<dbReference type="Gene3D" id="3.10.580.10">
    <property type="entry name" value="CBS-domain"/>
    <property type="match status" value="1"/>
</dbReference>
<feature type="domain" description="CBS" evidence="12">
    <location>
        <begin position="218"/>
        <end position="277"/>
    </location>
</feature>
<dbReference type="GO" id="GO:0005886">
    <property type="term" value="C:plasma membrane"/>
    <property type="evidence" value="ECO:0007669"/>
    <property type="project" value="UniProtKB-SubCell"/>
</dbReference>
<evidence type="ECO:0000256" key="4">
    <source>
        <dbReference type="ARBA" id="ARBA00022692"/>
    </source>
</evidence>
<dbReference type="Pfam" id="PF03471">
    <property type="entry name" value="CorC_HlyC"/>
    <property type="match status" value="1"/>
</dbReference>
<dbReference type="SMART" id="SM01091">
    <property type="entry name" value="CorC_HlyC"/>
    <property type="match status" value="1"/>
</dbReference>
<keyword evidence="15" id="KW-1185">Reference proteome</keyword>
<evidence type="ECO:0000313" key="15">
    <source>
        <dbReference type="Proteomes" id="UP000316181"/>
    </source>
</evidence>
<reference evidence="14 15" key="1">
    <citation type="submission" date="2019-06" db="EMBL/GenBank/DDBJ databases">
        <title>Sequencing the genomes of 1000 actinobacteria strains.</title>
        <authorList>
            <person name="Klenk H.-P."/>
        </authorList>
    </citation>
    <scope>NUCLEOTIDE SEQUENCE [LARGE SCALE GENOMIC DNA]</scope>
    <source>
        <strain evidence="14 15">DSM 10596</strain>
    </source>
</reference>
<sequence>MNPELWRSIVLVLVFIIVGGVFSGTETALVSLRASQLNQLARKGKRGQKAANLARDPNRFLAAVQIGVTVAGFLSAAYGASAISPFVTPLLVGWGMPQGAAASTTLIVLTLVIAYLSLVLGELVPKRFALQRQSTIALAVGPPLDKFARLMRPAIWVLSVSTDAVVRLLGGDPRAKSEDISDDELRDMVSQHKGFGKDERTILEDVLDSGTRTVSEVMRPRADVSFIKGTLTVAEAIEVVRALPYSRYPVTGETFDEIVGFLHIRDLLAAALNPADTHDTVAGLARAVLELPGTNPVLPTLSLMRRERRHMAIVVDEYGGTDGIVTLEDLVEELVGDIWDEFDSPTVIREAGPAANPLAGVDARVSIEDFTDRTGLPVPEGPYETIAGYVLAKLGALAKVGDSVPLGAYRIVVTKVEGRRIARLDVVEAGGTDAPRDS</sequence>
<keyword evidence="6 10" id="KW-1133">Transmembrane helix</keyword>
<dbReference type="Gene3D" id="3.30.465.10">
    <property type="match status" value="1"/>
</dbReference>
<keyword evidence="5" id="KW-0677">Repeat</keyword>
<dbReference type="InterPro" id="IPR016169">
    <property type="entry name" value="FAD-bd_PCMH_sub2"/>
</dbReference>
<dbReference type="Proteomes" id="UP000316181">
    <property type="component" value="Unassembled WGS sequence"/>
</dbReference>
<dbReference type="SUPFAM" id="SSF56176">
    <property type="entry name" value="FAD-binding/transporter-associated domain-like"/>
    <property type="match status" value="1"/>
</dbReference>
<proteinExistence type="inferred from homology"/>
<dbReference type="Pfam" id="PF00571">
    <property type="entry name" value="CBS"/>
    <property type="match status" value="2"/>
</dbReference>
<keyword evidence="4 10" id="KW-0812">Transmembrane</keyword>
<dbReference type="PROSITE" id="PS51846">
    <property type="entry name" value="CNNM"/>
    <property type="match status" value="1"/>
</dbReference>
<dbReference type="GO" id="GO:0050660">
    <property type="term" value="F:flavin adenine dinucleotide binding"/>
    <property type="evidence" value="ECO:0007669"/>
    <property type="project" value="InterPro"/>
</dbReference>
<evidence type="ECO:0000256" key="7">
    <source>
        <dbReference type="ARBA" id="ARBA00023122"/>
    </source>
</evidence>
<comment type="similarity">
    <text evidence="2">Belongs to the UPF0053 family.</text>
</comment>
<evidence type="ECO:0000256" key="9">
    <source>
        <dbReference type="PROSITE-ProRule" id="PRU00703"/>
    </source>
</evidence>
<dbReference type="InterPro" id="IPR044751">
    <property type="entry name" value="Ion_transp-like_CBS"/>
</dbReference>
<accession>A0A542SQ25</accession>
<feature type="transmembrane region" description="Helical" evidence="11">
    <location>
        <begin position="100"/>
        <end position="124"/>
    </location>
</feature>
<dbReference type="OrthoDB" id="110231at2"/>
<dbReference type="InterPro" id="IPR000644">
    <property type="entry name" value="CBS_dom"/>
</dbReference>
<evidence type="ECO:0000313" key="14">
    <source>
        <dbReference type="EMBL" id="TQK76721.1"/>
    </source>
</evidence>
<feature type="transmembrane region" description="Helical" evidence="11">
    <location>
        <begin position="60"/>
        <end position="80"/>
    </location>
</feature>
<feature type="transmembrane region" description="Helical" evidence="11">
    <location>
        <begin position="6"/>
        <end position="32"/>
    </location>
</feature>
<dbReference type="SUPFAM" id="SSF54631">
    <property type="entry name" value="CBS-domain pair"/>
    <property type="match status" value="1"/>
</dbReference>
<dbReference type="AlphaFoldDB" id="A0A542SQ25"/>
<keyword evidence="3" id="KW-1003">Cell membrane</keyword>
<protein>
    <submittedName>
        <fullName evidence="14">Putative hemolysin</fullName>
    </submittedName>
</protein>
<dbReference type="InterPro" id="IPR046342">
    <property type="entry name" value="CBS_dom_sf"/>
</dbReference>
<keyword evidence="7 9" id="KW-0129">CBS domain</keyword>
<dbReference type="InterPro" id="IPR036318">
    <property type="entry name" value="FAD-bd_PCMH-like_sf"/>
</dbReference>
<comment type="caution">
    <text evidence="14">The sequence shown here is derived from an EMBL/GenBank/DDBJ whole genome shotgun (WGS) entry which is preliminary data.</text>
</comment>
<evidence type="ECO:0000259" key="13">
    <source>
        <dbReference type="PROSITE" id="PS51846"/>
    </source>
</evidence>
<comment type="subcellular location">
    <subcellularLocation>
        <location evidence="1">Cell membrane</location>
        <topology evidence="1">Multi-pass membrane protein</topology>
    </subcellularLocation>
</comment>
<evidence type="ECO:0000256" key="5">
    <source>
        <dbReference type="ARBA" id="ARBA00022737"/>
    </source>
</evidence>
<evidence type="ECO:0000259" key="12">
    <source>
        <dbReference type="PROSITE" id="PS51371"/>
    </source>
</evidence>
<dbReference type="PANTHER" id="PTHR43099:SF5">
    <property type="entry name" value="HLYC_CORC FAMILY TRANSPORTER"/>
    <property type="match status" value="1"/>
</dbReference>
<dbReference type="PANTHER" id="PTHR43099">
    <property type="entry name" value="UPF0053 PROTEIN YRKA"/>
    <property type="match status" value="1"/>
</dbReference>
<dbReference type="InterPro" id="IPR005170">
    <property type="entry name" value="Transptr-assoc_dom"/>
</dbReference>